<evidence type="ECO:0000256" key="1">
    <source>
        <dbReference type="ARBA" id="ARBA00004651"/>
    </source>
</evidence>
<evidence type="ECO:0000256" key="7">
    <source>
        <dbReference type="ARBA" id="ARBA00024202"/>
    </source>
</evidence>
<dbReference type="Gene3D" id="1.10.3720.10">
    <property type="entry name" value="MetI-like"/>
    <property type="match status" value="1"/>
</dbReference>
<sequence>MVIDILYRRILQLFSVMLVVGVLSFLIMHSLPGDMAYRIAAGRYGQDNVSMLAAQQVAIELNLDAGLVESLMYWFNDLIRFNFGTSLVSGQNVSDMLYHQVGHSLVLAISAVLIALLISIPFGLLSVKYPRILNPFISLISVLTKSMPVFVIGIVLIAIFAIELNLAPVAGYGSWQYLLLPAFTLGISLAAVTNRVIYVNALDVSQSAFYQFSRFKGLTVKQTLLRHGVKNISAPVVTYLGIQLVIVIEGIVMIESLFSWPGIGHGLAHAIFARDVPVIQGCALMMGFLFVAVNTITDLICYKLDPRGLE</sequence>
<organism evidence="10 11">
    <name type="scientific">Shewanella maritima</name>
    <dbReference type="NCBI Taxonomy" id="2520507"/>
    <lineage>
        <taxon>Bacteria</taxon>
        <taxon>Pseudomonadati</taxon>
        <taxon>Pseudomonadota</taxon>
        <taxon>Gammaproteobacteria</taxon>
        <taxon>Alteromonadales</taxon>
        <taxon>Shewanellaceae</taxon>
        <taxon>Shewanella</taxon>
    </lineage>
</organism>
<dbReference type="InterPro" id="IPR000515">
    <property type="entry name" value="MetI-like"/>
</dbReference>
<evidence type="ECO:0000313" key="11">
    <source>
        <dbReference type="Proteomes" id="UP000291106"/>
    </source>
</evidence>
<dbReference type="RefSeq" id="WP_130602873.1">
    <property type="nucleotide sequence ID" value="NZ_CP036200.1"/>
</dbReference>
<feature type="transmembrane region" description="Helical" evidence="8">
    <location>
        <begin position="12"/>
        <end position="31"/>
    </location>
</feature>
<dbReference type="CDD" id="cd06261">
    <property type="entry name" value="TM_PBP2"/>
    <property type="match status" value="1"/>
</dbReference>
<dbReference type="EMBL" id="CP036200">
    <property type="protein sequence ID" value="QBF84601.1"/>
    <property type="molecule type" value="Genomic_DNA"/>
</dbReference>
<dbReference type="InterPro" id="IPR035906">
    <property type="entry name" value="MetI-like_sf"/>
</dbReference>
<feature type="transmembrane region" description="Helical" evidence="8">
    <location>
        <begin position="105"/>
        <end position="127"/>
    </location>
</feature>
<evidence type="ECO:0000256" key="3">
    <source>
        <dbReference type="ARBA" id="ARBA00022475"/>
    </source>
</evidence>
<evidence type="ECO:0000256" key="6">
    <source>
        <dbReference type="ARBA" id="ARBA00023136"/>
    </source>
</evidence>
<evidence type="ECO:0000259" key="9">
    <source>
        <dbReference type="PROSITE" id="PS50928"/>
    </source>
</evidence>
<dbReference type="OrthoDB" id="9805855at2"/>
<feature type="domain" description="ABC transmembrane type-1" evidence="9">
    <location>
        <begin position="101"/>
        <end position="301"/>
    </location>
</feature>
<comment type="similarity">
    <text evidence="7">Belongs to the binding-protein-dependent transport system permease family. OppBC subfamily.</text>
</comment>
<keyword evidence="5 8" id="KW-1133">Transmembrane helix</keyword>
<dbReference type="Proteomes" id="UP000291106">
    <property type="component" value="Chromosome"/>
</dbReference>
<dbReference type="KEGG" id="smai:EXU30_19435"/>
<name>A0A411PM74_9GAMM</name>
<keyword evidence="11" id="KW-1185">Reference proteome</keyword>
<proteinExistence type="inferred from homology"/>
<dbReference type="SUPFAM" id="SSF161098">
    <property type="entry name" value="MetI-like"/>
    <property type="match status" value="1"/>
</dbReference>
<keyword evidence="6 8" id="KW-0472">Membrane</keyword>
<evidence type="ECO:0000256" key="5">
    <source>
        <dbReference type="ARBA" id="ARBA00022989"/>
    </source>
</evidence>
<accession>A0A411PM74</accession>
<evidence type="ECO:0000256" key="8">
    <source>
        <dbReference type="RuleBase" id="RU363032"/>
    </source>
</evidence>
<evidence type="ECO:0000256" key="4">
    <source>
        <dbReference type="ARBA" id="ARBA00022692"/>
    </source>
</evidence>
<dbReference type="GO" id="GO:0071916">
    <property type="term" value="F:dipeptide transmembrane transporter activity"/>
    <property type="evidence" value="ECO:0007669"/>
    <property type="project" value="TreeGrafter"/>
</dbReference>
<reference evidence="10 11" key="1">
    <citation type="submission" date="2019-02" db="EMBL/GenBank/DDBJ databases">
        <title>Shewanella sp. D4-2 isolated from Dokdo Island.</title>
        <authorList>
            <person name="Baek K."/>
        </authorList>
    </citation>
    <scope>NUCLEOTIDE SEQUENCE [LARGE SCALE GENOMIC DNA]</scope>
    <source>
        <strain evidence="10 11">D4-2</strain>
    </source>
</reference>
<dbReference type="AlphaFoldDB" id="A0A411PM74"/>
<keyword evidence="2 8" id="KW-0813">Transport</keyword>
<evidence type="ECO:0000256" key="2">
    <source>
        <dbReference type="ARBA" id="ARBA00022448"/>
    </source>
</evidence>
<dbReference type="PANTHER" id="PTHR43163">
    <property type="entry name" value="DIPEPTIDE TRANSPORT SYSTEM PERMEASE PROTEIN DPPB-RELATED"/>
    <property type="match status" value="1"/>
</dbReference>
<gene>
    <name evidence="10" type="ORF">EXU30_19435</name>
</gene>
<feature type="transmembrane region" description="Helical" evidence="8">
    <location>
        <begin position="174"/>
        <end position="192"/>
    </location>
</feature>
<keyword evidence="3" id="KW-1003">Cell membrane</keyword>
<dbReference type="PROSITE" id="PS50928">
    <property type="entry name" value="ABC_TM1"/>
    <property type="match status" value="1"/>
</dbReference>
<comment type="subcellular location">
    <subcellularLocation>
        <location evidence="1 8">Cell membrane</location>
        <topology evidence="1 8">Multi-pass membrane protein</topology>
    </subcellularLocation>
</comment>
<protein>
    <submittedName>
        <fullName evidence="10">ABC transporter permease</fullName>
    </submittedName>
</protein>
<feature type="transmembrane region" description="Helical" evidence="8">
    <location>
        <begin position="278"/>
        <end position="302"/>
    </location>
</feature>
<keyword evidence="4 8" id="KW-0812">Transmembrane</keyword>
<dbReference type="GO" id="GO:0005886">
    <property type="term" value="C:plasma membrane"/>
    <property type="evidence" value="ECO:0007669"/>
    <property type="project" value="UniProtKB-SubCell"/>
</dbReference>
<dbReference type="PANTHER" id="PTHR43163:SF6">
    <property type="entry name" value="DIPEPTIDE TRANSPORT SYSTEM PERMEASE PROTEIN DPPB-RELATED"/>
    <property type="match status" value="1"/>
</dbReference>
<feature type="transmembrane region" description="Helical" evidence="8">
    <location>
        <begin position="236"/>
        <end position="258"/>
    </location>
</feature>
<evidence type="ECO:0000313" key="10">
    <source>
        <dbReference type="EMBL" id="QBF84601.1"/>
    </source>
</evidence>
<feature type="transmembrane region" description="Helical" evidence="8">
    <location>
        <begin position="139"/>
        <end position="162"/>
    </location>
</feature>
<dbReference type="Pfam" id="PF00528">
    <property type="entry name" value="BPD_transp_1"/>
    <property type="match status" value="1"/>
</dbReference>